<evidence type="ECO:0000313" key="3">
    <source>
        <dbReference type="Proteomes" id="UP000233551"/>
    </source>
</evidence>
<dbReference type="Proteomes" id="UP000233551">
    <property type="component" value="Unassembled WGS sequence"/>
</dbReference>
<dbReference type="PANTHER" id="PTHR36807:SF2">
    <property type="entry name" value="PHOSPHOGLYCOLATE PHOSPHATASE"/>
    <property type="match status" value="1"/>
</dbReference>
<dbReference type="EMBL" id="PGOL01000793">
    <property type="protein sequence ID" value="PKI64793.1"/>
    <property type="molecule type" value="Genomic_DNA"/>
</dbReference>
<evidence type="ECO:0000313" key="2">
    <source>
        <dbReference type="EMBL" id="PKI64793.1"/>
    </source>
</evidence>
<keyword evidence="3" id="KW-1185">Reference proteome</keyword>
<protein>
    <submittedName>
        <fullName evidence="2">Uncharacterized protein</fullName>
    </submittedName>
</protein>
<proteinExistence type="predicted"/>
<sequence length="178" mass="19648">MAGVTPTEKPGFTSPHIVSGDYMIPESSTFSGRATKTDEEVSKCIWDVIKRKLLDSLEVTQPAKNVEDEVVGLEQYSVKRPLSLNAVAEGPRLRLLLAVVMHLEKEAGTVLSLLLVSNIQGNYGTSKDDWSKVLPSSIVEKFKGDGTILLNIKKSGKEDLYADLFCFVRFGSVRYNTH</sequence>
<dbReference type="STRING" id="22663.A0A2I0K9N3"/>
<dbReference type="AlphaFoldDB" id="A0A2I0K9N3"/>
<reference evidence="2 3" key="1">
    <citation type="submission" date="2017-11" db="EMBL/GenBank/DDBJ databases">
        <title>De-novo sequencing of pomegranate (Punica granatum L.) genome.</title>
        <authorList>
            <person name="Akparov Z."/>
            <person name="Amiraslanov A."/>
            <person name="Hajiyeva S."/>
            <person name="Abbasov M."/>
            <person name="Kaur K."/>
            <person name="Hamwieh A."/>
            <person name="Solovyev V."/>
            <person name="Salamov A."/>
            <person name="Braich B."/>
            <person name="Kosarev P."/>
            <person name="Mahmoud A."/>
            <person name="Hajiyev E."/>
            <person name="Babayeva S."/>
            <person name="Izzatullayeva V."/>
            <person name="Mammadov A."/>
            <person name="Mammadov A."/>
            <person name="Sharifova S."/>
            <person name="Ojaghi J."/>
            <person name="Eynullazada K."/>
            <person name="Bayramov B."/>
            <person name="Abdulazimova A."/>
            <person name="Shahmuradov I."/>
        </authorList>
    </citation>
    <scope>NUCLEOTIDE SEQUENCE [LARGE SCALE GENOMIC DNA]</scope>
    <source>
        <strain evidence="3">cv. AG2017</strain>
        <tissue evidence="2">Leaf</tissue>
    </source>
</reference>
<feature type="region of interest" description="Disordered" evidence="1">
    <location>
        <begin position="1"/>
        <end position="20"/>
    </location>
</feature>
<name>A0A2I0K9N3_PUNGR</name>
<dbReference type="PANTHER" id="PTHR36807">
    <property type="entry name" value="PHOSPHOGLYCOLATE PHOSPHATASE"/>
    <property type="match status" value="1"/>
</dbReference>
<gene>
    <name evidence="2" type="ORF">CRG98_014789</name>
</gene>
<evidence type="ECO:0000256" key="1">
    <source>
        <dbReference type="SAM" id="MobiDB-lite"/>
    </source>
</evidence>
<accession>A0A2I0K9N3</accession>
<comment type="caution">
    <text evidence="2">The sequence shown here is derived from an EMBL/GenBank/DDBJ whole genome shotgun (WGS) entry which is preliminary data.</text>
</comment>
<organism evidence="2 3">
    <name type="scientific">Punica granatum</name>
    <name type="common">Pomegranate</name>
    <dbReference type="NCBI Taxonomy" id="22663"/>
    <lineage>
        <taxon>Eukaryota</taxon>
        <taxon>Viridiplantae</taxon>
        <taxon>Streptophyta</taxon>
        <taxon>Embryophyta</taxon>
        <taxon>Tracheophyta</taxon>
        <taxon>Spermatophyta</taxon>
        <taxon>Magnoliopsida</taxon>
        <taxon>eudicotyledons</taxon>
        <taxon>Gunneridae</taxon>
        <taxon>Pentapetalae</taxon>
        <taxon>rosids</taxon>
        <taxon>malvids</taxon>
        <taxon>Myrtales</taxon>
        <taxon>Lythraceae</taxon>
        <taxon>Punica</taxon>
    </lineage>
</organism>